<dbReference type="SUPFAM" id="SSF48452">
    <property type="entry name" value="TPR-like"/>
    <property type="match status" value="2"/>
</dbReference>
<keyword evidence="6" id="KW-1185">Reference proteome</keyword>
<dbReference type="Gene3D" id="1.25.40.10">
    <property type="entry name" value="Tetratricopeptide repeat domain"/>
    <property type="match status" value="3"/>
</dbReference>
<dbReference type="PANTHER" id="PTHR45523">
    <property type="entry name" value="TETRATRICOPEPTIDE REPEAT (TPR)-CONTAINING PROTEIN-RELATED"/>
    <property type="match status" value="1"/>
</dbReference>
<dbReference type="InterPro" id="IPR013105">
    <property type="entry name" value="TPR_2"/>
</dbReference>
<feature type="repeat" description="TPR" evidence="3">
    <location>
        <begin position="407"/>
        <end position="440"/>
    </location>
</feature>
<reference evidence="5 6" key="1">
    <citation type="journal article" date="2021" name="Nat. Plants">
        <title>The Taxus genome provides insights into paclitaxel biosynthesis.</title>
        <authorList>
            <person name="Xiong X."/>
            <person name="Gou J."/>
            <person name="Liao Q."/>
            <person name="Li Y."/>
            <person name="Zhou Q."/>
            <person name="Bi G."/>
            <person name="Li C."/>
            <person name="Du R."/>
            <person name="Wang X."/>
            <person name="Sun T."/>
            <person name="Guo L."/>
            <person name="Liang H."/>
            <person name="Lu P."/>
            <person name="Wu Y."/>
            <person name="Zhang Z."/>
            <person name="Ro D.K."/>
            <person name="Shang Y."/>
            <person name="Huang S."/>
            <person name="Yan J."/>
        </authorList>
    </citation>
    <scope>NUCLEOTIDE SEQUENCE [LARGE SCALE GENOMIC DNA]</scope>
    <source>
        <strain evidence="5">Ta-2019</strain>
    </source>
</reference>
<feature type="repeat" description="TPR" evidence="3">
    <location>
        <begin position="762"/>
        <end position="795"/>
    </location>
</feature>
<evidence type="ECO:0008006" key="7">
    <source>
        <dbReference type="Google" id="ProtNLM"/>
    </source>
</evidence>
<evidence type="ECO:0000256" key="2">
    <source>
        <dbReference type="ARBA" id="ARBA00022803"/>
    </source>
</evidence>
<dbReference type="AlphaFoldDB" id="A0AA38C0X9"/>
<feature type="compositionally biased region" description="Basic residues" evidence="4">
    <location>
        <begin position="256"/>
        <end position="265"/>
    </location>
</feature>
<dbReference type="InterPro" id="IPR019734">
    <property type="entry name" value="TPR_rpt"/>
</dbReference>
<sequence>MDEKALQAAGAPQPDSLNGGSAHTQNNPRQQRAESPVMNNLPMDQNSSNSPPQTHNTNKRDVDRILSVVNDFQGVSLGSASAHEQALQQQALHQAALHQQALKQHGIGAVGFHSLLQQPSRLCQQTKQHALPDKCVKKEPMDDACDLEKSRSSHQVIEIDDSIRKRSKGEHDQSLQGQSQSQSQSHSTLREGVFADLNAEPPMSDGEEEPSHSVGDKIAASQQECTRMTNDEKRKKKNFIKVKKMAKDIEEENKKAGKPGKVRQKLKGEPTFESGHDTDPDQQHLGVSAALEEKIKSLKSGLVHVARKMPKNAHAHFVLGLMYQRSGQAIKAVTAYEKSSEILMQSEEETGQSRLQLLSLVQIHHAQCLLQGSVGDHCTLDNELQNDEIEDIVCKLKKSVQGDDRHALVWNTLGLLFLRTGRVQSAVSVLSSLLSIVPDYLDALANLGVAYLHSGDLEYAAECFQALLGKNKNHPGGLLNYGALLLRQYGSIVAGAGARGSQGVYVSQLAAASAAQKCLAAAVKADNKGGYIWVNLAAAYSLAGDHTSASKCLDLASKLEPDRMSIRYAIAAHRVKDAERSKDPTQQLSWAANEMASILREGDPTTIQPCLAWAGLAMVDRAQHETAAAFEGETDLKEVEERALYTLQQAIEEDPDDSIQWHQLGLHTLCTLQFNEAESYLKTAIACRKDCSFAWSNLGITLQLSKDPSLAEDVYKRGLSLAASEQAHCVLSNLGNLYRQEKRFGDAHQAYAKALAICPSYAPACNNLGLLHIAEGQWQKAISCFDQALVADPLLDAAKSNKMKAVALSSCCMNVDSPMLPSILNSPDTNRPSTIFH</sequence>
<feature type="compositionally biased region" description="Basic and acidic residues" evidence="4">
    <location>
        <begin position="266"/>
        <end position="281"/>
    </location>
</feature>
<accession>A0AA38C0X9</accession>
<feature type="repeat" description="TPR" evidence="3">
    <location>
        <begin position="441"/>
        <end position="474"/>
    </location>
</feature>
<dbReference type="EMBL" id="JAHRHJ020003813">
    <property type="protein sequence ID" value="KAH9287628.1"/>
    <property type="molecule type" value="Genomic_DNA"/>
</dbReference>
<name>A0AA38C0X9_TAXCH</name>
<dbReference type="Pfam" id="PF14559">
    <property type="entry name" value="TPR_19"/>
    <property type="match status" value="1"/>
</dbReference>
<proteinExistence type="predicted"/>
<dbReference type="OMA" id="IAHINDG"/>
<feature type="compositionally biased region" description="Polar residues" evidence="4">
    <location>
        <begin position="42"/>
        <end position="56"/>
    </location>
</feature>
<evidence type="ECO:0000256" key="4">
    <source>
        <dbReference type="SAM" id="MobiDB-lite"/>
    </source>
</evidence>
<dbReference type="Proteomes" id="UP000824469">
    <property type="component" value="Unassembled WGS sequence"/>
</dbReference>
<feature type="compositionally biased region" description="Basic and acidic residues" evidence="4">
    <location>
        <begin position="161"/>
        <end position="173"/>
    </location>
</feature>
<feature type="region of interest" description="Disordered" evidence="4">
    <location>
        <begin position="1"/>
        <end position="61"/>
    </location>
</feature>
<dbReference type="Pfam" id="PF13181">
    <property type="entry name" value="TPR_8"/>
    <property type="match status" value="1"/>
</dbReference>
<evidence type="ECO:0000256" key="3">
    <source>
        <dbReference type="PROSITE-ProRule" id="PRU00339"/>
    </source>
</evidence>
<feature type="region of interest" description="Disordered" evidence="4">
    <location>
        <begin position="145"/>
        <end position="218"/>
    </location>
</feature>
<organism evidence="5 6">
    <name type="scientific">Taxus chinensis</name>
    <name type="common">Chinese yew</name>
    <name type="synonym">Taxus wallichiana var. chinensis</name>
    <dbReference type="NCBI Taxonomy" id="29808"/>
    <lineage>
        <taxon>Eukaryota</taxon>
        <taxon>Viridiplantae</taxon>
        <taxon>Streptophyta</taxon>
        <taxon>Embryophyta</taxon>
        <taxon>Tracheophyta</taxon>
        <taxon>Spermatophyta</taxon>
        <taxon>Pinopsida</taxon>
        <taxon>Pinidae</taxon>
        <taxon>Conifers II</taxon>
        <taxon>Cupressales</taxon>
        <taxon>Taxaceae</taxon>
        <taxon>Taxus</taxon>
    </lineage>
</organism>
<dbReference type="SMART" id="SM00028">
    <property type="entry name" value="TPR"/>
    <property type="match status" value="8"/>
</dbReference>
<dbReference type="InterPro" id="IPR011990">
    <property type="entry name" value="TPR-like_helical_dom_sf"/>
</dbReference>
<feature type="compositionally biased region" description="Polar residues" evidence="4">
    <location>
        <begin position="15"/>
        <end position="30"/>
    </location>
</feature>
<comment type="caution">
    <text evidence="5">The sequence shown here is derived from an EMBL/GenBank/DDBJ whole genome shotgun (WGS) entry which is preliminary data.</text>
</comment>
<evidence type="ECO:0000313" key="5">
    <source>
        <dbReference type="EMBL" id="KAH9287628.1"/>
    </source>
</evidence>
<feature type="repeat" description="TPR" evidence="3">
    <location>
        <begin position="728"/>
        <end position="761"/>
    </location>
</feature>
<keyword evidence="2 3" id="KW-0802">TPR repeat</keyword>
<protein>
    <recommendedName>
        <fullName evidence="7">UDP-N-acetylglucosamine--peptide N-acetylglucosaminyltransferase SPINDLY</fullName>
    </recommendedName>
</protein>
<gene>
    <name evidence="5" type="ORF">KI387_031745</name>
</gene>
<dbReference type="PANTHER" id="PTHR45523:SF1">
    <property type="entry name" value="TETRATRICOPEPTIDE REPEAT (TPR)-CONTAINING PROTEIN"/>
    <property type="match status" value="1"/>
</dbReference>
<keyword evidence="1" id="KW-0677">Repeat</keyword>
<dbReference type="Pfam" id="PF07719">
    <property type="entry name" value="TPR_2"/>
    <property type="match status" value="2"/>
</dbReference>
<dbReference type="PROSITE" id="PS50005">
    <property type="entry name" value="TPR"/>
    <property type="match status" value="4"/>
</dbReference>
<feature type="region of interest" description="Disordered" evidence="4">
    <location>
        <begin position="250"/>
        <end position="281"/>
    </location>
</feature>
<evidence type="ECO:0000313" key="6">
    <source>
        <dbReference type="Proteomes" id="UP000824469"/>
    </source>
</evidence>
<feature type="compositionally biased region" description="Low complexity" evidence="4">
    <location>
        <begin position="174"/>
        <end position="187"/>
    </location>
</feature>
<evidence type="ECO:0000256" key="1">
    <source>
        <dbReference type="ARBA" id="ARBA00022737"/>
    </source>
</evidence>